<sequence>MLAICFVPIPDVCFAFEKVLFSNFFVNDSEILNCLSDYFEEYYIVRILRSNIRRATLFPPSLWNCYDATINNISRTNNSVKGWHNGFARFINCHHPYIYLNSSNS</sequence>
<comment type="caution">
    <text evidence="1">The sequence shown here is derived from an EMBL/GenBank/DDBJ whole genome shotgun (WGS) entry which is preliminary data.</text>
</comment>
<accession>A0A0C2MJ99</accession>
<organism evidence="1 2">
    <name type="scientific">Thelohanellus kitauei</name>
    <name type="common">Myxosporean</name>
    <dbReference type="NCBI Taxonomy" id="669202"/>
    <lineage>
        <taxon>Eukaryota</taxon>
        <taxon>Metazoa</taxon>
        <taxon>Cnidaria</taxon>
        <taxon>Myxozoa</taxon>
        <taxon>Myxosporea</taxon>
        <taxon>Bivalvulida</taxon>
        <taxon>Platysporina</taxon>
        <taxon>Myxobolidae</taxon>
        <taxon>Thelohanellus</taxon>
    </lineage>
</organism>
<dbReference type="Proteomes" id="UP000031668">
    <property type="component" value="Unassembled WGS sequence"/>
</dbReference>
<protein>
    <submittedName>
        <fullName evidence="1">Uncharacterized protein</fullName>
    </submittedName>
</protein>
<reference evidence="1 2" key="1">
    <citation type="journal article" date="2014" name="Genome Biol. Evol.">
        <title>The genome of the myxosporean Thelohanellus kitauei shows adaptations to nutrient acquisition within its fish host.</title>
        <authorList>
            <person name="Yang Y."/>
            <person name="Xiong J."/>
            <person name="Zhou Z."/>
            <person name="Huo F."/>
            <person name="Miao W."/>
            <person name="Ran C."/>
            <person name="Liu Y."/>
            <person name="Zhang J."/>
            <person name="Feng J."/>
            <person name="Wang M."/>
            <person name="Wang M."/>
            <person name="Wang L."/>
            <person name="Yao B."/>
        </authorList>
    </citation>
    <scope>NUCLEOTIDE SEQUENCE [LARGE SCALE GENOMIC DNA]</scope>
    <source>
        <strain evidence="1">Wuqing</strain>
    </source>
</reference>
<dbReference type="OMA" id="INCHHPY"/>
<keyword evidence="2" id="KW-1185">Reference proteome</keyword>
<proteinExistence type="predicted"/>
<dbReference type="EMBL" id="JWZT01003269">
    <property type="protein sequence ID" value="KII67221.1"/>
    <property type="molecule type" value="Genomic_DNA"/>
</dbReference>
<dbReference type="AlphaFoldDB" id="A0A0C2MJ99"/>
<dbReference type="OrthoDB" id="10051448at2759"/>
<gene>
    <name evidence="1" type="ORF">RF11_13857</name>
</gene>
<evidence type="ECO:0000313" key="1">
    <source>
        <dbReference type="EMBL" id="KII67221.1"/>
    </source>
</evidence>
<name>A0A0C2MJ99_THEKT</name>
<evidence type="ECO:0000313" key="2">
    <source>
        <dbReference type="Proteomes" id="UP000031668"/>
    </source>
</evidence>